<gene>
    <name evidence="6" type="ORF">BLS_004272</name>
</gene>
<feature type="compositionally biased region" description="Polar residues" evidence="4">
    <location>
        <begin position="332"/>
        <end position="362"/>
    </location>
</feature>
<evidence type="ECO:0000256" key="1">
    <source>
        <dbReference type="ARBA" id="ARBA00022737"/>
    </source>
</evidence>
<reference evidence="6 7" key="1">
    <citation type="submission" date="2019-11" db="EMBL/GenBank/DDBJ databases">
        <title>Venturia inaequalis Genome Resource.</title>
        <authorList>
            <person name="Lichtner F.J."/>
        </authorList>
    </citation>
    <scope>NUCLEOTIDE SEQUENCE [LARGE SCALE GENOMIC DNA]</scope>
    <source>
        <strain evidence="6">Bline_iso_100314</strain>
    </source>
</reference>
<evidence type="ECO:0000256" key="3">
    <source>
        <dbReference type="PROSITE-ProRule" id="PRU00317"/>
    </source>
</evidence>
<evidence type="ECO:0000259" key="5">
    <source>
        <dbReference type="PROSITE" id="PS50303"/>
    </source>
</evidence>
<evidence type="ECO:0000313" key="6">
    <source>
        <dbReference type="EMBL" id="KAE9983499.1"/>
    </source>
</evidence>
<feature type="compositionally biased region" description="Polar residues" evidence="4">
    <location>
        <begin position="160"/>
        <end position="172"/>
    </location>
</feature>
<feature type="repeat" description="Pumilio" evidence="3">
    <location>
        <begin position="731"/>
        <end position="766"/>
    </location>
</feature>
<dbReference type="GO" id="GO:0005737">
    <property type="term" value="C:cytoplasm"/>
    <property type="evidence" value="ECO:0007669"/>
    <property type="project" value="TreeGrafter"/>
</dbReference>
<feature type="region of interest" description="Disordered" evidence="4">
    <location>
        <begin position="157"/>
        <end position="319"/>
    </location>
</feature>
<name>A0A8H3Z340_VENIN</name>
<dbReference type="Proteomes" id="UP000433883">
    <property type="component" value="Unassembled WGS sequence"/>
</dbReference>
<dbReference type="PROSITE" id="PS50303">
    <property type="entry name" value="PUM_HD"/>
    <property type="match status" value="1"/>
</dbReference>
<feature type="domain" description="PUM-HD" evidence="5">
    <location>
        <begin position="530"/>
        <end position="867"/>
    </location>
</feature>
<feature type="repeat" description="Pumilio" evidence="3">
    <location>
        <begin position="802"/>
        <end position="841"/>
    </location>
</feature>
<feature type="region of interest" description="Disordered" evidence="4">
    <location>
        <begin position="851"/>
        <end position="897"/>
    </location>
</feature>
<feature type="compositionally biased region" description="Low complexity" evidence="4">
    <location>
        <begin position="106"/>
        <end position="120"/>
    </location>
</feature>
<feature type="repeat" description="Pumilio" evidence="3">
    <location>
        <begin position="587"/>
        <end position="622"/>
    </location>
</feature>
<dbReference type="GO" id="GO:0000288">
    <property type="term" value="P:nuclear-transcribed mRNA catabolic process, deadenylation-dependent decay"/>
    <property type="evidence" value="ECO:0007669"/>
    <property type="project" value="TreeGrafter"/>
</dbReference>
<proteinExistence type="predicted"/>
<feature type="repeat" description="Pumilio" evidence="3">
    <location>
        <begin position="659"/>
        <end position="694"/>
    </location>
</feature>
<comment type="function">
    <text evidence="2">RNA-binding nucleolar protein required for pre-rRNA processing. Involved in production of 18S rRNA and assembly of small ribosomal subunit.</text>
</comment>
<dbReference type="EMBL" id="WNWQ01000028">
    <property type="protein sequence ID" value="KAE9983499.1"/>
    <property type="molecule type" value="Genomic_DNA"/>
</dbReference>
<feature type="compositionally biased region" description="Polar residues" evidence="4">
    <location>
        <begin position="18"/>
        <end position="32"/>
    </location>
</feature>
<evidence type="ECO:0000256" key="2">
    <source>
        <dbReference type="ARBA" id="ARBA00024893"/>
    </source>
</evidence>
<organism evidence="6 7">
    <name type="scientific">Venturia inaequalis</name>
    <name type="common">Apple scab fungus</name>
    <dbReference type="NCBI Taxonomy" id="5025"/>
    <lineage>
        <taxon>Eukaryota</taxon>
        <taxon>Fungi</taxon>
        <taxon>Dikarya</taxon>
        <taxon>Ascomycota</taxon>
        <taxon>Pezizomycotina</taxon>
        <taxon>Dothideomycetes</taxon>
        <taxon>Pleosporomycetidae</taxon>
        <taxon>Venturiales</taxon>
        <taxon>Venturiaceae</taxon>
        <taxon>Venturia</taxon>
    </lineage>
</organism>
<feature type="repeat" description="Pumilio" evidence="3">
    <location>
        <begin position="695"/>
        <end position="730"/>
    </location>
</feature>
<feature type="repeat" description="Pumilio" evidence="3">
    <location>
        <begin position="623"/>
        <end position="658"/>
    </location>
</feature>
<accession>A0A8H3Z340</accession>
<dbReference type="Pfam" id="PF00806">
    <property type="entry name" value="PUF"/>
    <property type="match status" value="8"/>
</dbReference>
<dbReference type="InterPro" id="IPR016024">
    <property type="entry name" value="ARM-type_fold"/>
</dbReference>
<feature type="region of interest" description="Disordered" evidence="4">
    <location>
        <begin position="332"/>
        <end position="367"/>
    </location>
</feature>
<evidence type="ECO:0000256" key="4">
    <source>
        <dbReference type="SAM" id="MobiDB-lite"/>
    </source>
</evidence>
<dbReference type="PANTHER" id="PTHR12537">
    <property type="entry name" value="RNA BINDING PROTEIN PUMILIO-RELATED"/>
    <property type="match status" value="1"/>
</dbReference>
<dbReference type="InterPro" id="IPR033712">
    <property type="entry name" value="Pumilio_RNA-bd"/>
</dbReference>
<dbReference type="SUPFAM" id="SSF48371">
    <property type="entry name" value="ARM repeat"/>
    <property type="match status" value="1"/>
</dbReference>
<feature type="compositionally biased region" description="Polar residues" evidence="4">
    <location>
        <begin position="242"/>
        <end position="276"/>
    </location>
</feature>
<dbReference type="Gene3D" id="1.25.10.10">
    <property type="entry name" value="Leucine-rich Repeat Variant"/>
    <property type="match status" value="1"/>
</dbReference>
<feature type="repeat" description="Pumilio" evidence="3">
    <location>
        <begin position="551"/>
        <end position="586"/>
    </location>
</feature>
<dbReference type="GO" id="GO:0003730">
    <property type="term" value="F:mRNA 3'-UTR binding"/>
    <property type="evidence" value="ECO:0007669"/>
    <property type="project" value="TreeGrafter"/>
</dbReference>
<feature type="region of interest" description="Disordered" evidence="4">
    <location>
        <begin position="1"/>
        <end position="140"/>
    </location>
</feature>
<evidence type="ECO:0000313" key="7">
    <source>
        <dbReference type="Proteomes" id="UP000433883"/>
    </source>
</evidence>
<keyword evidence="1" id="KW-0677">Repeat</keyword>
<feature type="compositionally biased region" description="Low complexity" evidence="4">
    <location>
        <begin position="33"/>
        <end position="53"/>
    </location>
</feature>
<dbReference type="PANTHER" id="PTHR12537:SF12">
    <property type="entry name" value="MATERNAL PROTEIN PUMILIO"/>
    <property type="match status" value="1"/>
</dbReference>
<dbReference type="InterPro" id="IPR001313">
    <property type="entry name" value="Pumilio_RNA-bd_rpt"/>
</dbReference>
<dbReference type="PROSITE" id="PS50302">
    <property type="entry name" value="PUM"/>
    <property type="match status" value="7"/>
</dbReference>
<feature type="compositionally biased region" description="Polar residues" evidence="4">
    <location>
        <begin position="180"/>
        <end position="217"/>
    </location>
</feature>
<dbReference type="AlphaFoldDB" id="A0A8H3Z340"/>
<protein>
    <recommendedName>
        <fullName evidence="5">PUM-HD domain-containing protein</fullName>
    </recommendedName>
</protein>
<comment type="caution">
    <text evidence="6">The sequence shown here is derived from an EMBL/GenBank/DDBJ whole genome shotgun (WGS) entry which is preliminary data.</text>
</comment>
<feature type="compositionally biased region" description="Polar residues" evidence="4">
    <location>
        <begin position="85"/>
        <end position="105"/>
    </location>
</feature>
<dbReference type="InterPro" id="IPR033133">
    <property type="entry name" value="PUM-HD"/>
</dbReference>
<dbReference type="CDD" id="cd07920">
    <property type="entry name" value="Pumilio"/>
    <property type="match status" value="1"/>
</dbReference>
<feature type="compositionally biased region" description="Polar residues" evidence="4">
    <location>
        <begin position="55"/>
        <end position="69"/>
    </location>
</feature>
<dbReference type="InterPro" id="IPR011989">
    <property type="entry name" value="ARM-like"/>
</dbReference>
<dbReference type="SMART" id="SM00025">
    <property type="entry name" value="Pumilio"/>
    <property type="match status" value="8"/>
</dbReference>
<feature type="compositionally biased region" description="Basic and acidic residues" evidence="4">
    <location>
        <begin position="231"/>
        <end position="241"/>
    </location>
</feature>
<sequence length="897" mass="99861">MARNKDDMMMHPAALPTRYSNGTNPNGTKQNVTSGNSASNGMGSNGMASNGTNPLAMQNNNAVSQNGMSGMNGINGFGMGRPSMSDRSNPGMRSSDSINESRTSNGSSTWQSSPWTSTGPATREHSRTREPSALACRTNLESTTPYKALLGSSEVWNDPKATSQQPIRSVRTSPVRRDSSFSVQDPANVSSTSQNVFGSRSAYQRPTNGLSGNQGQRYSDGAVHPFGHQTRLSDENLHDENLQISGSSFLRRQPATLQSPTDASNGRTSSFAPSRSGSRDLSLPPSRNGSDHQGADMGRFGARPRTEWMSPFDRNESQQGDMTSMFTQMNISNSRNGVNHGRSQSSAHSPQELYSQPLSNFANGHDEMTVASNNGVTSFQSDAHNIFPNAFQPQQQSDLRSNQRAIYQPTSNELPQDSYTSIARAGSAYQNQQDSTQMAVLNFQLQQQQQQQQQLQFNPQQMLLLQQHAAVGYRPLYAPHQPSRMNPQQPYQYQMMSMQPSMMTPLAPAHSHNSNEATGDTRIFSPKLNEFRATHKDGANRSSAKRWELKDISGHAVEFSGDQHGSRFLQSRIESANSDEKEKLFQEILPEAVQLTKDLFGNWVIQKLFNHGDQAQKRALADKLKTKMYSLSTQMYACRVVQNALEHVLSDQQNELAQELEPWIEKLARHQHGNHVIQCSIQCLDSQWVQTVLDAVHPKIVSLAKDQFGCRVIQRLLENCVEPAKRGIFDELHPNTLNIITDQYGNYVAQNMMKFGSPDDRSKMISLVKQHLLMFAKNKFASNVVEKCLSYGSIEQRRELTEVLIQNPDYMCQLIQDQYGNYVIQQFLQLLEDGDYKRLVDEMKPQMVKAKANSSGKQIAAVEKLMHKQTNNVKNDGTDDGKNNTTDGRSLPAPSDS</sequence>